<keyword evidence="6" id="KW-0472">Membrane</keyword>
<dbReference type="EMBL" id="MAAO01000004">
    <property type="protein sequence ID" value="OUR98935.1"/>
    <property type="molecule type" value="Genomic_DNA"/>
</dbReference>
<keyword evidence="5" id="KW-0411">Iron-sulfur</keyword>
<comment type="caution">
    <text evidence="8">The sequence shown here is derived from an EMBL/GenBank/DDBJ whole genome shotgun (WGS) entry which is preliminary data.</text>
</comment>
<dbReference type="InterPro" id="IPR009051">
    <property type="entry name" value="Helical_ferredxn"/>
</dbReference>
<dbReference type="InterPro" id="IPR036197">
    <property type="entry name" value="NarG-like_sf"/>
</dbReference>
<keyword evidence="6" id="KW-1133">Transmembrane helix</keyword>
<dbReference type="InterPro" id="IPR051460">
    <property type="entry name" value="HdrC_iron-sulfur_subunit"/>
</dbReference>
<evidence type="ECO:0000256" key="4">
    <source>
        <dbReference type="ARBA" id="ARBA00023004"/>
    </source>
</evidence>
<feature type="transmembrane region" description="Helical" evidence="6">
    <location>
        <begin position="88"/>
        <end position="107"/>
    </location>
</feature>
<dbReference type="Pfam" id="PF02754">
    <property type="entry name" value="CCG"/>
    <property type="match status" value="2"/>
</dbReference>
<dbReference type="GO" id="GO:0016491">
    <property type="term" value="F:oxidoreductase activity"/>
    <property type="evidence" value="ECO:0007669"/>
    <property type="project" value="UniProtKB-KW"/>
</dbReference>
<gene>
    <name evidence="8" type="ORF">A9Q84_05855</name>
</gene>
<evidence type="ECO:0000256" key="5">
    <source>
        <dbReference type="ARBA" id="ARBA00023014"/>
    </source>
</evidence>
<dbReference type="GO" id="GO:0051539">
    <property type="term" value="F:4 iron, 4 sulfur cluster binding"/>
    <property type="evidence" value="ECO:0007669"/>
    <property type="project" value="UniProtKB-KW"/>
</dbReference>
<dbReference type="PANTHER" id="PTHR43255">
    <property type="entry name" value="IRON-SULFUR-BINDING OXIDOREDUCTASE FADF-RELATED-RELATED"/>
    <property type="match status" value="1"/>
</dbReference>
<feature type="domain" description="4Fe-4S ferredoxin-type" evidence="7">
    <location>
        <begin position="344"/>
        <end position="374"/>
    </location>
</feature>
<keyword evidence="3" id="KW-0560">Oxidoreductase</keyword>
<dbReference type="PROSITE" id="PS51379">
    <property type="entry name" value="4FE4S_FER_2"/>
    <property type="match status" value="2"/>
</dbReference>
<dbReference type="PROSITE" id="PS00198">
    <property type="entry name" value="4FE4S_FER_1"/>
    <property type="match status" value="2"/>
</dbReference>
<keyword evidence="1" id="KW-0004">4Fe-4S</keyword>
<dbReference type="GO" id="GO:0046872">
    <property type="term" value="F:metal ion binding"/>
    <property type="evidence" value="ECO:0007669"/>
    <property type="project" value="UniProtKB-KW"/>
</dbReference>
<dbReference type="Proteomes" id="UP000196531">
    <property type="component" value="Unassembled WGS sequence"/>
</dbReference>
<feature type="transmembrane region" description="Helical" evidence="6">
    <location>
        <begin position="119"/>
        <end position="141"/>
    </location>
</feature>
<dbReference type="InterPro" id="IPR017900">
    <property type="entry name" value="4Fe4S_Fe_S_CS"/>
</dbReference>
<dbReference type="AlphaFoldDB" id="A0A1Y5FHX4"/>
<evidence type="ECO:0000256" key="2">
    <source>
        <dbReference type="ARBA" id="ARBA00022723"/>
    </source>
</evidence>
<evidence type="ECO:0000256" key="6">
    <source>
        <dbReference type="SAM" id="Phobius"/>
    </source>
</evidence>
<name>A0A1Y5FHX4_9BACT</name>
<protein>
    <recommendedName>
        <fullName evidence="7">4Fe-4S ferredoxin-type domain-containing protein</fullName>
    </recommendedName>
</protein>
<keyword evidence="2" id="KW-0479">Metal-binding</keyword>
<feature type="transmembrane region" description="Helical" evidence="6">
    <location>
        <begin position="20"/>
        <end position="37"/>
    </location>
</feature>
<proteinExistence type="predicted"/>
<evidence type="ECO:0000256" key="1">
    <source>
        <dbReference type="ARBA" id="ARBA00022485"/>
    </source>
</evidence>
<dbReference type="PANTHER" id="PTHR43255:SF1">
    <property type="entry name" value="IRON-SULFUR-BINDING OXIDOREDUCTASE FADF-RELATED"/>
    <property type="match status" value="1"/>
</dbReference>
<evidence type="ECO:0000259" key="7">
    <source>
        <dbReference type="PROSITE" id="PS51379"/>
    </source>
</evidence>
<evidence type="ECO:0000313" key="8">
    <source>
        <dbReference type="EMBL" id="OUR98935.1"/>
    </source>
</evidence>
<evidence type="ECO:0000313" key="9">
    <source>
        <dbReference type="Proteomes" id="UP000196531"/>
    </source>
</evidence>
<evidence type="ECO:0000256" key="3">
    <source>
        <dbReference type="ARBA" id="ARBA00023002"/>
    </source>
</evidence>
<organism evidence="8 9">
    <name type="scientific">Halobacteriovorax marinus</name>
    <dbReference type="NCBI Taxonomy" id="97084"/>
    <lineage>
        <taxon>Bacteria</taxon>
        <taxon>Pseudomonadati</taxon>
        <taxon>Bdellovibrionota</taxon>
        <taxon>Bacteriovoracia</taxon>
        <taxon>Bacteriovoracales</taxon>
        <taxon>Halobacteriovoraceae</taxon>
        <taxon>Halobacteriovorax</taxon>
    </lineage>
</organism>
<accession>A0A1Y5FHX4</accession>
<feature type="domain" description="4Fe-4S ferredoxin-type" evidence="7">
    <location>
        <begin position="286"/>
        <end position="317"/>
    </location>
</feature>
<keyword evidence="4" id="KW-0408">Iron</keyword>
<dbReference type="Gene3D" id="1.10.1060.10">
    <property type="entry name" value="Alpha-helical ferredoxin"/>
    <property type="match status" value="1"/>
</dbReference>
<dbReference type="Gene3D" id="1.20.950.20">
    <property type="entry name" value="Transmembrane di-heme cytochromes, Chain C"/>
    <property type="match status" value="1"/>
</dbReference>
<dbReference type="Pfam" id="PF13183">
    <property type="entry name" value="Fer4_8"/>
    <property type="match status" value="1"/>
</dbReference>
<reference evidence="9" key="1">
    <citation type="journal article" date="2017" name="Proc. Natl. Acad. Sci. U.S.A.">
        <title>Simulation of Deepwater Horizon oil plume reveals substrate specialization within a complex community of hydrocarbon-degraders.</title>
        <authorList>
            <person name="Hu P."/>
            <person name="Dubinsky E.A."/>
            <person name="Probst A.J."/>
            <person name="Wang J."/>
            <person name="Sieber C.M.K."/>
            <person name="Tom L.M."/>
            <person name="Gardinali P."/>
            <person name="Banfield J.F."/>
            <person name="Atlas R.M."/>
            <person name="Andersen G.L."/>
        </authorList>
    </citation>
    <scope>NUCLEOTIDE SEQUENCE [LARGE SCALE GENOMIC DNA]</scope>
</reference>
<sequence>MDATMATREIMWNIPSSFKILMYVLFFASLAYMIKGFHGKLMFITSGEGIKGLKKLLPEKLNWSAFFKTLILTGKVPRAKDVKIFHGLIFWGFFILWIATDLVAVHYDTPFKVFQGTTYIVVSFAADIAGLMVLIGIALAFKRRYITKPSYLSSTKPKQELFMYAMLSSLVIVGYLTEGVRILGTGMPEGEQMWAPIGWCLASLFQTFNLSDEVLSLTYRVLWFFHMANTMVFVASLGHSKFSHIAFLPFQALITPLRRGAILEPMDFEDENAETFGLGKLSELTMKNKIDLLSCVECGRCTNVCPANNAGKNLDPKTIITKARDFALAVHAKGEKDADLWENPIYQANELDACTTCGACMEECPANIEHVNIIMEAKRYKTLTLGEIPPAAADAVNKIRVNGNPWGITQEDRFKWAEGMDVPVIEVGKKVDYLYYVGCAGSYDGNNQKVVQDTVKLLTKAGVSFAVMGKMEKCNGDPIRRFGDEYTFYEIAIENIANMNQYDFGKVVTHCPHCLHTIGKEYGKFDDGDFETVHHTELLAELLKSGKLVPEKKLNEELTFHDPCYLGRHHGEYNAPREILKASGAKITEMEANKDKAMCCGMGGGNMWYELPEGVHLAEKRLEQIGETKAPKLATACSFCMINFHSSKNEKTNTDATEIEDVATILAKTIL</sequence>
<dbReference type="GO" id="GO:0005886">
    <property type="term" value="C:plasma membrane"/>
    <property type="evidence" value="ECO:0007669"/>
    <property type="project" value="TreeGrafter"/>
</dbReference>
<feature type="transmembrane region" description="Helical" evidence="6">
    <location>
        <begin position="161"/>
        <end position="177"/>
    </location>
</feature>
<keyword evidence="6" id="KW-0812">Transmembrane</keyword>
<dbReference type="InterPro" id="IPR017896">
    <property type="entry name" value="4Fe4S_Fe-S-bd"/>
</dbReference>
<dbReference type="InterPro" id="IPR004017">
    <property type="entry name" value="Cys_rich_dom"/>
</dbReference>
<dbReference type="SUPFAM" id="SSF103501">
    <property type="entry name" value="Respiratory nitrate reductase 1 gamma chain"/>
    <property type="match status" value="1"/>
</dbReference>
<dbReference type="SUPFAM" id="SSF46548">
    <property type="entry name" value="alpha-helical ferredoxin"/>
    <property type="match status" value="1"/>
</dbReference>